<organism evidence="6 7">
    <name type="scientific">Achromobacter ruhlandii</name>
    <dbReference type="NCBI Taxonomy" id="72557"/>
    <lineage>
        <taxon>Bacteria</taxon>
        <taxon>Pseudomonadati</taxon>
        <taxon>Pseudomonadota</taxon>
        <taxon>Betaproteobacteria</taxon>
        <taxon>Burkholderiales</taxon>
        <taxon>Alcaligenaceae</taxon>
        <taxon>Achromobacter</taxon>
    </lineage>
</organism>
<evidence type="ECO:0000313" key="6">
    <source>
        <dbReference type="EMBL" id="NMU92152.1"/>
    </source>
</evidence>
<gene>
    <name evidence="6" type="ORF">HGQ98_21160</name>
</gene>
<keyword evidence="1" id="KW-0813">Transport</keyword>
<reference evidence="6 7" key="1">
    <citation type="submission" date="2020-04" db="EMBL/GenBank/DDBJ databases">
        <title>Achromobacter ruhlandii genome sequencing and assembly.</title>
        <authorList>
            <person name="Martins R.C.R."/>
            <person name="Perdigao-Neto L.V."/>
            <person name="Levin A.S.S."/>
            <person name="Costa S.F."/>
        </authorList>
    </citation>
    <scope>NUCLEOTIDE SEQUENCE [LARGE SCALE GENOMIC DNA]</scope>
    <source>
        <strain evidence="6 7">9035ralo</strain>
    </source>
</reference>
<evidence type="ECO:0000259" key="5">
    <source>
        <dbReference type="PROSITE" id="PS50893"/>
    </source>
</evidence>
<dbReference type="InterPro" id="IPR003439">
    <property type="entry name" value="ABC_transporter-like_ATP-bd"/>
</dbReference>
<comment type="caution">
    <text evidence="6">The sequence shown here is derived from an EMBL/GenBank/DDBJ whole genome shotgun (WGS) entry which is preliminary data.</text>
</comment>
<keyword evidence="2" id="KW-0472">Membrane</keyword>
<evidence type="ECO:0000256" key="1">
    <source>
        <dbReference type="ARBA" id="ARBA00022448"/>
    </source>
</evidence>
<dbReference type="AlphaFoldDB" id="A0A848NMM9"/>
<dbReference type="GO" id="GO:0005524">
    <property type="term" value="F:ATP binding"/>
    <property type="evidence" value="ECO:0007669"/>
    <property type="project" value="UniProtKB-KW"/>
</dbReference>
<feature type="domain" description="ABC transporter" evidence="5">
    <location>
        <begin position="12"/>
        <end position="242"/>
    </location>
</feature>
<dbReference type="CDD" id="cd03230">
    <property type="entry name" value="ABC_DR_subfamily_A"/>
    <property type="match status" value="1"/>
</dbReference>
<keyword evidence="3" id="KW-0547">Nucleotide-binding</keyword>
<dbReference type="InterPro" id="IPR017871">
    <property type="entry name" value="ABC_transporter-like_CS"/>
</dbReference>
<keyword evidence="4 6" id="KW-0067">ATP-binding</keyword>
<dbReference type="InterPro" id="IPR051782">
    <property type="entry name" value="ABC_Transporter_VariousFunc"/>
</dbReference>
<keyword evidence="2" id="KW-1003">Cell membrane</keyword>
<evidence type="ECO:0000313" key="7">
    <source>
        <dbReference type="Proteomes" id="UP000542405"/>
    </source>
</evidence>
<dbReference type="EMBL" id="JABBZE010000309">
    <property type="protein sequence ID" value="NMU92152.1"/>
    <property type="molecule type" value="Genomic_DNA"/>
</dbReference>
<sequence>MRPLKTCLRDRLEAIGLTKRYGDQIALHPLNLRIEPGEIYCLLGANGAGKTTTINLFLNFIAPDGGQALIHGLDVAREPLASKRHVAYIPEQVNLYGTLTGLENLCYFAALALGEAPPRARLLELLAEVGLDQAAADKRVAAYSKGMRQKVWIAVALAKNARALLLDEPTSGLDPSAAAEFTRLLQRAAERGVAILATTHDLFHARQTATRIGIMKRGRLVENLDARQLGDLDLQALYLTHMRTEA</sequence>
<dbReference type="PANTHER" id="PTHR42939">
    <property type="entry name" value="ABC TRANSPORTER ATP-BINDING PROTEIN ALBC-RELATED"/>
    <property type="match status" value="1"/>
</dbReference>
<name>A0A848NMM9_9BURK</name>
<dbReference type="InterPro" id="IPR003593">
    <property type="entry name" value="AAA+_ATPase"/>
</dbReference>
<dbReference type="Proteomes" id="UP000542405">
    <property type="component" value="Unassembled WGS sequence"/>
</dbReference>
<dbReference type="RefSeq" id="WP_169537329.1">
    <property type="nucleotide sequence ID" value="NZ_JABBZE010000309.1"/>
</dbReference>
<evidence type="ECO:0000256" key="2">
    <source>
        <dbReference type="ARBA" id="ARBA00022475"/>
    </source>
</evidence>
<evidence type="ECO:0000256" key="3">
    <source>
        <dbReference type="ARBA" id="ARBA00022741"/>
    </source>
</evidence>
<proteinExistence type="predicted"/>
<accession>A0A848NMM9</accession>
<protein>
    <submittedName>
        <fullName evidence="6">ABC transporter ATP-binding protein</fullName>
    </submittedName>
</protein>
<dbReference type="GO" id="GO:0016887">
    <property type="term" value="F:ATP hydrolysis activity"/>
    <property type="evidence" value="ECO:0007669"/>
    <property type="project" value="InterPro"/>
</dbReference>
<evidence type="ECO:0000256" key="4">
    <source>
        <dbReference type="ARBA" id="ARBA00022840"/>
    </source>
</evidence>
<dbReference type="InterPro" id="IPR027417">
    <property type="entry name" value="P-loop_NTPase"/>
</dbReference>
<dbReference type="PANTHER" id="PTHR42939:SF1">
    <property type="entry name" value="ABC TRANSPORTER ATP-BINDING PROTEIN ALBC-RELATED"/>
    <property type="match status" value="1"/>
</dbReference>
<dbReference type="Pfam" id="PF00005">
    <property type="entry name" value="ABC_tran"/>
    <property type="match status" value="1"/>
</dbReference>
<dbReference type="PROSITE" id="PS50893">
    <property type="entry name" value="ABC_TRANSPORTER_2"/>
    <property type="match status" value="1"/>
</dbReference>
<dbReference type="SUPFAM" id="SSF52540">
    <property type="entry name" value="P-loop containing nucleoside triphosphate hydrolases"/>
    <property type="match status" value="1"/>
</dbReference>
<dbReference type="SMART" id="SM00382">
    <property type="entry name" value="AAA"/>
    <property type="match status" value="1"/>
</dbReference>
<dbReference type="PROSITE" id="PS00211">
    <property type="entry name" value="ABC_TRANSPORTER_1"/>
    <property type="match status" value="1"/>
</dbReference>
<dbReference type="Gene3D" id="3.40.50.300">
    <property type="entry name" value="P-loop containing nucleotide triphosphate hydrolases"/>
    <property type="match status" value="1"/>
</dbReference>